<dbReference type="InterPro" id="IPR050288">
    <property type="entry name" value="Cellulose_deg_GH3"/>
</dbReference>
<dbReference type="InterPro" id="IPR036962">
    <property type="entry name" value="Glyco_hydro_3_N_sf"/>
</dbReference>
<reference evidence="12" key="1">
    <citation type="submission" date="2018-03" db="EMBL/GenBank/DDBJ databases">
        <authorList>
            <person name="Guldener U."/>
        </authorList>
    </citation>
    <scope>NUCLEOTIDE SEQUENCE</scope>
</reference>
<dbReference type="PANTHER" id="PTHR42715:SF3">
    <property type="entry name" value="BETA-GLUCOSIDASE B-RELATED"/>
    <property type="match status" value="1"/>
</dbReference>
<feature type="region of interest" description="Disordered" evidence="10">
    <location>
        <begin position="1"/>
        <end position="45"/>
    </location>
</feature>
<dbReference type="SUPFAM" id="SSF51445">
    <property type="entry name" value="(Trans)glycosidases"/>
    <property type="match status" value="1"/>
</dbReference>
<organism evidence="12 13">
    <name type="scientific">Cephalotrichum gorgonifer</name>
    <dbReference type="NCBI Taxonomy" id="2041049"/>
    <lineage>
        <taxon>Eukaryota</taxon>
        <taxon>Fungi</taxon>
        <taxon>Dikarya</taxon>
        <taxon>Ascomycota</taxon>
        <taxon>Pezizomycotina</taxon>
        <taxon>Sordariomycetes</taxon>
        <taxon>Hypocreomycetidae</taxon>
        <taxon>Microascales</taxon>
        <taxon>Microascaceae</taxon>
        <taxon>Cephalotrichum</taxon>
    </lineage>
</organism>
<dbReference type="Pfam" id="PF07691">
    <property type="entry name" value="PA14"/>
    <property type="match status" value="1"/>
</dbReference>
<dbReference type="EC" id="3.2.1.21" evidence="4"/>
<dbReference type="PROSITE" id="PS51820">
    <property type="entry name" value="PA14"/>
    <property type="match status" value="1"/>
</dbReference>
<keyword evidence="13" id="KW-1185">Reference proteome</keyword>
<feature type="region of interest" description="Disordered" evidence="10">
    <location>
        <begin position="330"/>
        <end position="350"/>
    </location>
</feature>
<keyword evidence="8" id="KW-0326">Glycosidase</keyword>
<dbReference type="SMART" id="SM01217">
    <property type="entry name" value="Fn3_like"/>
    <property type="match status" value="1"/>
</dbReference>
<dbReference type="GO" id="GO:0009251">
    <property type="term" value="P:glucan catabolic process"/>
    <property type="evidence" value="ECO:0007669"/>
    <property type="project" value="TreeGrafter"/>
</dbReference>
<evidence type="ECO:0000256" key="10">
    <source>
        <dbReference type="SAM" id="MobiDB-lite"/>
    </source>
</evidence>
<dbReference type="PRINTS" id="PR00133">
    <property type="entry name" value="GLHYDRLASE3"/>
</dbReference>
<dbReference type="Gene3D" id="2.60.40.10">
    <property type="entry name" value="Immunoglobulins"/>
    <property type="match status" value="1"/>
</dbReference>
<dbReference type="Pfam" id="PF00933">
    <property type="entry name" value="Glyco_hydro_3"/>
    <property type="match status" value="1"/>
</dbReference>
<sequence length="878" mass="96771">MASLDTRSEAHEVESSMSPVGSEAANSTPNTEFSAPCSPQQKSQILKDTRLSARKKLAQLTLEEKVSLLTAADFWRTKAIPEKKIPAIKTSDGPNGARGGIFVGGTKAALFPCGISLAATWNKALLREVGQHLASETKARSANMLLAPTVCMHRHPLGGRNFESFSEDPFLTGKLAAQYVRGLQENGVAATIKHFVGNEQETHRVTIDTVVAERPLRELYLRPFEIAIREANPWAIMSSYNLVNGVHADMNDHTLKDILRGEWGYDGAVVSDWGGINSTVEALKAGCDIEFPFSTKWRFEKLIEALNKGQITQEDIDRAAENTLTLVERLKGDDMSKEEPEREDNRPETRKLIRDAGGEGLTLLKNVGDVLPLCPNTTNVAVIGPNANRAIAGGGGSASLNPYYNTIPLDSIKKASNKEVVFAQGCHIHKWLPVASPFCTEKSGLPGVNIDWFRGDKFQGDPVVTQRRTNTDLFLWDSAPLSQVGPEWSANVTTYLTTTTTGRHTISFMSVGPGRLYVNGKLEMDLWDWTEEGEAMFDGSIDYLVPVDMEAGKPVELKVELTNELRPIAKQKQFNATHKYGGCRIGFKEEDRVDYIQEAVEAAKAADVAVVIVGLDAEWESEGYDRQTMDLPSDQDKLIEAVVAANPKTVVVNQSGTPVAMPWVDRVPAIIQGWYQGQEAGNALADVLFGAVNPSGKLPCTFPQRIEDTPAYNTWPGENLKVVYGEGIFIGYRHYERCKIAPLFPFGHGLSYTKFEYGRPELLQRSLTADGTIDIVMGISNIGSVDGSEIIQVYVNDEKSRLPRPEKELVAFEKVFLPAGETRHIKLSLDKYAVGYYDTSINSWIAEEGTFRVLIGASSADIRHTSTFEVKESFTWLF</sequence>
<dbReference type="SMART" id="SM00758">
    <property type="entry name" value="PA14"/>
    <property type="match status" value="1"/>
</dbReference>
<dbReference type="InterPro" id="IPR017853">
    <property type="entry name" value="GH"/>
</dbReference>
<dbReference type="FunFam" id="2.60.40.10:FF:000495">
    <property type="entry name" value="Periplasmic beta-glucosidase"/>
    <property type="match status" value="1"/>
</dbReference>
<comment type="caution">
    <text evidence="12">The sequence shown here is derived from an EMBL/GenBank/DDBJ whole genome shotgun (WGS) entry which is preliminary data.</text>
</comment>
<dbReference type="GO" id="GO:0008422">
    <property type="term" value="F:beta-glucosidase activity"/>
    <property type="evidence" value="ECO:0007669"/>
    <property type="project" value="UniProtKB-EC"/>
</dbReference>
<dbReference type="Proteomes" id="UP001187682">
    <property type="component" value="Unassembled WGS sequence"/>
</dbReference>
<dbReference type="FunFam" id="2.60.120.260:FF:000114">
    <property type="entry name" value="Glycoside hydrolase family 3 protein"/>
    <property type="match status" value="1"/>
</dbReference>
<dbReference type="Gene3D" id="2.60.120.260">
    <property type="entry name" value="Galactose-binding domain-like"/>
    <property type="match status" value="1"/>
</dbReference>
<keyword evidence="7" id="KW-0119">Carbohydrate metabolism</keyword>
<evidence type="ECO:0000256" key="6">
    <source>
        <dbReference type="ARBA" id="ARBA00023180"/>
    </source>
</evidence>
<proteinExistence type="inferred from homology"/>
<gene>
    <name evidence="12" type="ORF">DNG_04811</name>
</gene>
<comment type="catalytic activity">
    <reaction evidence="1">
        <text>Hydrolysis of terminal, non-reducing beta-D-glucosyl residues with release of beta-D-glucose.</text>
        <dbReference type="EC" id="3.2.1.21"/>
    </reaction>
</comment>
<dbReference type="Gene3D" id="3.40.50.1700">
    <property type="entry name" value="Glycoside hydrolase family 3 C-terminal domain"/>
    <property type="match status" value="1"/>
</dbReference>
<evidence type="ECO:0000256" key="3">
    <source>
        <dbReference type="ARBA" id="ARBA00005336"/>
    </source>
</evidence>
<evidence type="ECO:0000313" key="12">
    <source>
        <dbReference type="EMBL" id="SPO02138.1"/>
    </source>
</evidence>
<dbReference type="InterPro" id="IPR026891">
    <property type="entry name" value="Fn3-like"/>
</dbReference>
<accession>A0AAE8MZ67</accession>
<dbReference type="InterPro" id="IPR002772">
    <property type="entry name" value="Glyco_hydro_3_C"/>
</dbReference>
<evidence type="ECO:0000256" key="5">
    <source>
        <dbReference type="ARBA" id="ARBA00022801"/>
    </source>
</evidence>
<feature type="compositionally biased region" description="Basic and acidic residues" evidence="10">
    <location>
        <begin position="1"/>
        <end position="14"/>
    </location>
</feature>
<dbReference type="InterPro" id="IPR001764">
    <property type="entry name" value="Glyco_hydro_3_N"/>
</dbReference>
<dbReference type="InterPro" id="IPR013783">
    <property type="entry name" value="Ig-like_fold"/>
</dbReference>
<comment type="similarity">
    <text evidence="3">Belongs to the glycosyl hydrolase 3 family.</text>
</comment>
<keyword evidence="9" id="KW-0624">Polysaccharide degradation</keyword>
<evidence type="ECO:0000256" key="8">
    <source>
        <dbReference type="ARBA" id="ARBA00023295"/>
    </source>
</evidence>
<dbReference type="Gene3D" id="3.20.20.300">
    <property type="entry name" value="Glycoside hydrolase, family 3, N-terminal domain"/>
    <property type="match status" value="1"/>
</dbReference>
<dbReference type="Pfam" id="PF14310">
    <property type="entry name" value="Fn3-like"/>
    <property type="match status" value="1"/>
</dbReference>
<feature type="compositionally biased region" description="Polar residues" evidence="10">
    <location>
        <begin position="15"/>
        <end position="44"/>
    </location>
</feature>
<evidence type="ECO:0000256" key="4">
    <source>
        <dbReference type="ARBA" id="ARBA00012744"/>
    </source>
</evidence>
<comment type="pathway">
    <text evidence="2">Glycan metabolism; cellulose degradation.</text>
</comment>
<protein>
    <recommendedName>
        <fullName evidence="4">beta-glucosidase</fullName>
        <ecNumber evidence="4">3.2.1.21</ecNumber>
    </recommendedName>
</protein>
<dbReference type="SUPFAM" id="SSF52279">
    <property type="entry name" value="Beta-D-glucan exohydrolase, C-terminal domain"/>
    <property type="match status" value="1"/>
</dbReference>
<dbReference type="InterPro" id="IPR011658">
    <property type="entry name" value="PA14_dom"/>
</dbReference>
<feature type="domain" description="PA14" evidence="11">
    <location>
        <begin position="443"/>
        <end position="603"/>
    </location>
</feature>
<dbReference type="PANTHER" id="PTHR42715">
    <property type="entry name" value="BETA-GLUCOSIDASE"/>
    <property type="match status" value="1"/>
</dbReference>
<evidence type="ECO:0000256" key="7">
    <source>
        <dbReference type="ARBA" id="ARBA00023277"/>
    </source>
</evidence>
<dbReference type="EMBL" id="ONZQ02000006">
    <property type="protein sequence ID" value="SPO02138.1"/>
    <property type="molecule type" value="Genomic_DNA"/>
</dbReference>
<evidence type="ECO:0000259" key="11">
    <source>
        <dbReference type="PROSITE" id="PS51820"/>
    </source>
</evidence>
<evidence type="ECO:0000256" key="9">
    <source>
        <dbReference type="ARBA" id="ARBA00023326"/>
    </source>
</evidence>
<evidence type="ECO:0000313" key="13">
    <source>
        <dbReference type="Proteomes" id="UP001187682"/>
    </source>
</evidence>
<dbReference type="InterPro" id="IPR037524">
    <property type="entry name" value="PA14/GLEYA"/>
</dbReference>
<dbReference type="Pfam" id="PF01915">
    <property type="entry name" value="Glyco_hydro_3_C"/>
    <property type="match status" value="1"/>
</dbReference>
<dbReference type="InterPro" id="IPR036881">
    <property type="entry name" value="Glyco_hydro_3_C_sf"/>
</dbReference>
<keyword evidence="6" id="KW-0325">Glycoprotein</keyword>
<evidence type="ECO:0000256" key="1">
    <source>
        <dbReference type="ARBA" id="ARBA00000448"/>
    </source>
</evidence>
<dbReference type="AlphaFoldDB" id="A0AAE8MZ67"/>
<name>A0AAE8MZ67_9PEZI</name>
<keyword evidence="5" id="KW-0378">Hydrolase</keyword>
<evidence type="ECO:0000256" key="2">
    <source>
        <dbReference type="ARBA" id="ARBA00004987"/>
    </source>
</evidence>